<evidence type="ECO:0000259" key="7">
    <source>
        <dbReference type="Pfam" id="PF00441"/>
    </source>
</evidence>
<dbReference type="PANTHER" id="PTHR43884">
    <property type="entry name" value="ACYL-COA DEHYDROGENASE"/>
    <property type="match status" value="1"/>
</dbReference>
<dbReference type="Pfam" id="PF00441">
    <property type="entry name" value="Acyl-CoA_dh_1"/>
    <property type="match status" value="1"/>
</dbReference>
<proteinExistence type="inferred from homology"/>
<dbReference type="PANTHER" id="PTHR43884:SF20">
    <property type="entry name" value="ACYL-COA DEHYDROGENASE FADE28"/>
    <property type="match status" value="1"/>
</dbReference>
<dbReference type="GO" id="GO:0050660">
    <property type="term" value="F:flavin adenine dinucleotide binding"/>
    <property type="evidence" value="ECO:0007669"/>
    <property type="project" value="InterPro"/>
</dbReference>
<gene>
    <name evidence="10" type="ORF">Kalk_16930</name>
</gene>
<dbReference type="Pfam" id="PF02771">
    <property type="entry name" value="Acyl-CoA_dh_N"/>
    <property type="match status" value="1"/>
</dbReference>
<evidence type="ECO:0000256" key="1">
    <source>
        <dbReference type="ARBA" id="ARBA00001974"/>
    </source>
</evidence>
<evidence type="ECO:0000256" key="6">
    <source>
        <dbReference type="RuleBase" id="RU362125"/>
    </source>
</evidence>
<keyword evidence="5 6" id="KW-0560">Oxidoreductase</keyword>
<dbReference type="Gene3D" id="1.20.140.10">
    <property type="entry name" value="Butyryl-CoA Dehydrogenase, subunit A, domain 3"/>
    <property type="match status" value="1"/>
</dbReference>
<dbReference type="InterPro" id="IPR036250">
    <property type="entry name" value="AcylCo_DH-like_C"/>
</dbReference>
<evidence type="ECO:0000259" key="9">
    <source>
        <dbReference type="Pfam" id="PF02771"/>
    </source>
</evidence>
<evidence type="ECO:0000256" key="5">
    <source>
        <dbReference type="ARBA" id="ARBA00023002"/>
    </source>
</evidence>
<dbReference type="Proteomes" id="UP000235116">
    <property type="component" value="Chromosome"/>
</dbReference>
<dbReference type="OrthoDB" id="9769473at2"/>
<dbReference type="GO" id="GO:0003995">
    <property type="term" value="F:acyl-CoA dehydrogenase activity"/>
    <property type="evidence" value="ECO:0007669"/>
    <property type="project" value="TreeGrafter"/>
</dbReference>
<dbReference type="InterPro" id="IPR013786">
    <property type="entry name" value="AcylCoA_DH/ox_N"/>
</dbReference>
<dbReference type="AlphaFoldDB" id="A0A2K9LP43"/>
<dbReference type="SUPFAM" id="SSF56645">
    <property type="entry name" value="Acyl-CoA dehydrogenase NM domain-like"/>
    <property type="match status" value="1"/>
</dbReference>
<keyword evidence="4 6" id="KW-0274">FAD</keyword>
<comment type="similarity">
    <text evidence="2 6">Belongs to the acyl-CoA dehydrogenase family.</text>
</comment>
<organism evidence="10 11">
    <name type="scientific">Ketobacter alkanivorans</name>
    <dbReference type="NCBI Taxonomy" id="1917421"/>
    <lineage>
        <taxon>Bacteria</taxon>
        <taxon>Pseudomonadati</taxon>
        <taxon>Pseudomonadota</taxon>
        <taxon>Gammaproteobacteria</taxon>
        <taxon>Pseudomonadales</taxon>
        <taxon>Ketobacteraceae</taxon>
        <taxon>Ketobacter</taxon>
    </lineage>
</organism>
<dbReference type="RefSeq" id="WP_101895382.1">
    <property type="nucleotide sequence ID" value="NZ_CP022684.1"/>
</dbReference>
<dbReference type="InterPro" id="IPR037069">
    <property type="entry name" value="AcylCoA_DH/ox_N_sf"/>
</dbReference>
<dbReference type="EMBL" id="CP022684">
    <property type="protein sequence ID" value="AUM14007.1"/>
    <property type="molecule type" value="Genomic_DNA"/>
</dbReference>
<name>A0A2K9LP43_9GAMM</name>
<evidence type="ECO:0000256" key="2">
    <source>
        <dbReference type="ARBA" id="ARBA00009347"/>
    </source>
</evidence>
<feature type="domain" description="Acyl-CoA oxidase/dehydrogenase middle" evidence="8">
    <location>
        <begin position="122"/>
        <end position="207"/>
    </location>
</feature>
<dbReference type="InterPro" id="IPR006091">
    <property type="entry name" value="Acyl-CoA_Oxase/DH_mid-dom"/>
</dbReference>
<dbReference type="Gene3D" id="2.40.110.10">
    <property type="entry name" value="Butyryl-CoA Dehydrogenase, subunit A, domain 2"/>
    <property type="match status" value="1"/>
</dbReference>
<evidence type="ECO:0000256" key="4">
    <source>
        <dbReference type="ARBA" id="ARBA00022827"/>
    </source>
</evidence>
<keyword evidence="11" id="KW-1185">Reference proteome</keyword>
<accession>A0A2K9LP43</accession>
<dbReference type="KEGG" id="kak:Kalk_16930"/>
<protein>
    <submittedName>
        <fullName evidence="10">Pimeloyl-CoA dehydrogenase small subunit</fullName>
    </submittedName>
</protein>
<dbReference type="Pfam" id="PF02770">
    <property type="entry name" value="Acyl-CoA_dh_M"/>
    <property type="match status" value="1"/>
</dbReference>
<evidence type="ECO:0000313" key="10">
    <source>
        <dbReference type="EMBL" id="AUM14007.1"/>
    </source>
</evidence>
<comment type="cofactor">
    <cofactor evidence="1 6">
        <name>FAD</name>
        <dbReference type="ChEBI" id="CHEBI:57692"/>
    </cofactor>
</comment>
<dbReference type="SUPFAM" id="SSF47203">
    <property type="entry name" value="Acyl-CoA dehydrogenase C-terminal domain-like"/>
    <property type="match status" value="1"/>
</dbReference>
<dbReference type="InterPro" id="IPR009100">
    <property type="entry name" value="AcylCoA_DH/oxidase_NM_dom_sf"/>
</dbReference>
<feature type="domain" description="Acyl-CoA dehydrogenase/oxidase N-terminal" evidence="9">
    <location>
        <begin position="6"/>
        <end position="118"/>
    </location>
</feature>
<dbReference type="CDD" id="cd00567">
    <property type="entry name" value="ACAD"/>
    <property type="match status" value="1"/>
</dbReference>
<keyword evidence="3 6" id="KW-0285">Flavoprotein</keyword>
<sequence length="376" mass="40405">MNFELSEEQQMLVDSISKFLHNDYDFDTRRKIAATELGYSAENWRMFAELGWLSVPFAEENGGFGGTAVDLMLMMEAFGKALITEPFIPTVILGGRLVEALGDAGQKQSLLAAVIQGELQMALAYEEPGSRGNPACLATQAKAVGADYVLTGEKVMVLNGHAADKLLVTARTSGSLTQREGVSLFVIDADADGVDITGYPTMEGGRAANVVLNGVKVAAAQRLGVEGQALAAVETVLDEATIAIGSEAVGAMEVLYKTTVEYCKTRKQFGMPIGKFQVLQHRMVDMFMAHELTQSTMYMAGLRNLEGGDVARKAASAFKVQVGKAGRYIGQQAVQLHGGMGMTDELNVGYYFKRLTAIDALLGNTDYHLTRYGAIA</sequence>
<evidence type="ECO:0000259" key="8">
    <source>
        <dbReference type="Pfam" id="PF02770"/>
    </source>
</evidence>
<dbReference type="Gene3D" id="1.10.540.10">
    <property type="entry name" value="Acyl-CoA dehydrogenase/oxidase, N-terminal domain"/>
    <property type="match status" value="1"/>
</dbReference>
<evidence type="ECO:0000256" key="3">
    <source>
        <dbReference type="ARBA" id="ARBA00022630"/>
    </source>
</evidence>
<feature type="domain" description="Acyl-CoA dehydrogenase/oxidase C-terminal" evidence="7">
    <location>
        <begin position="232"/>
        <end position="370"/>
    </location>
</feature>
<reference evidence="11" key="1">
    <citation type="submission" date="2017-08" db="EMBL/GenBank/DDBJ databases">
        <title>Direct submision.</title>
        <authorList>
            <person name="Kim S.-J."/>
            <person name="Rhee S.-K."/>
        </authorList>
    </citation>
    <scope>NUCLEOTIDE SEQUENCE [LARGE SCALE GENOMIC DNA]</scope>
    <source>
        <strain evidence="11">GI5</strain>
    </source>
</reference>
<evidence type="ECO:0000313" key="11">
    <source>
        <dbReference type="Proteomes" id="UP000235116"/>
    </source>
</evidence>
<dbReference type="InterPro" id="IPR009075">
    <property type="entry name" value="AcylCo_DH/oxidase_C"/>
</dbReference>
<dbReference type="InterPro" id="IPR046373">
    <property type="entry name" value="Acyl-CoA_Oxase/DH_mid-dom_sf"/>
</dbReference>